<reference evidence="1 2" key="1">
    <citation type="submission" date="2020-08" db="EMBL/GenBank/DDBJ databases">
        <title>Sequencing the genomes of 1000 actinobacteria strains.</title>
        <authorList>
            <person name="Klenk H.-P."/>
        </authorList>
    </citation>
    <scope>NUCLEOTIDE SEQUENCE [LARGE SCALE GENOMIC DNA]</scope>
    <source>
        <strain evidence="1 2">DSM 44598</strain>
    </source>
</reference>
<keyword evidence="2" id="KW-1185">Reference proteome</keyword>
<name>A0A840WDX2_9ACTN</name>
<dbReference type="RefSeq" id="WP_246420266.1">
    <property type="nucleotide sequence ID" value="NZ_BAAAKM010000045.1"/>
</dbReference>
<dbReference type="AlphaFoldDB" id="A0A840WDX2"/>
<gene>
    <name evidence="1" type="ORF">HNR07_002338</name>
</gene>
<dbReference type="EMBL" id="JACHDO010000001">
    <property type="protein sequence ID" value="MBB5491201.1"/>
    <property type="molecule type" value="Genomic_DNA"/>
</dbReference>
<protein>
    <recommendedName>
        <fullName evidence="3">Acyl-CoA dehydrogenase</fullName>
    </recommendedName>
</protein>
<evidence type="ECO:0000313" key="2">
    <source>
        <dbReference type="Proteomes" id="UP000579647"/>
    </source>
</evidence>
<dbReference type="Proteomes" id="UP000579647">
    <property type="component" value="Unassembled WGS sequence"/>
</dbReference>
<accession>A0A840WDX2</accession>
<evidence type="ECO:0000313" key="1">
    <source>
        <dbReference type="EMBL" id="MBB5491201.1"/>
    </source>
</evidence>
<proteinExistence type="predicted"/>
<organism evidence="1 2">
    <name type="scientific">Nocardiopsis metallicus</name>
    <dbReference type="NCBI Taxonomy" id="179819"/>
    <lineage>
        <taxon>Bacteria</taxon>
        <taxon>Bacillati</taxon>
        <taxon>Actinomycetota</taxon>
        <taxon>Actinomycetes</taxon>
        <taxon>Streptosporangiales</taxon>
        <taxon>Nocardiopsidaceae</taxon>
        <taxon>Nocardiopsis</taxon>
    </lineage>
</organism>
<comment type="caution">
    <text evidence="1">The sequence shown here is derived from an EMBL/GenBank/DDBJ whole genome shotgun (WGS) entry which is preliminary data.</text>
</comment>
<sequence length="141" mass="14770">MAACWFGGALAVAAPLAERAARDSADAHTRTAFGAVDRDLHAAGAVLELAAEEIDADPLDHKGHAALRTQRVRAVVARVCGDVLRNTGEALGAGPLASDVRYARTATDLAVYLRQHHADRDLAALGGRATGEEGDTHGLRW</sequence>
<evidence type="ECO:0008006" key="3">
    <source>
        <dbReference type="Google" id="ProtNLM"/>
    </source>
</evidence>